<dbReference type="PROSITE" id="PS50835">
    <property type="entry name" value="IG_LIKE"/>
    <property type="match status" value="1"/>
</dbReference>
<organism evidence="5 6">
    <name type="scientific">Sphenodon punctatus</name>
    <name type="common">Tuatara</name>
    <name type="synonym">Hatteria punctata</name>
    <dbReference type="NCBI Taxonomy" id="8508"/>
    <lineage>
        <taxon>Eukaryota</taxon>
        <taxon>Metazoa</taxon>
        <taxon>Chordata</taxon>
        <taxon>Craniata</taxon>
        <taxon>Vertebrata</taxon>
        <taxon>Euteleostomi</taxon>
        <taxon>Lepidosauria</taxon>
        <taxon>Sphenodontia</taxon>
        <taxon>Sphenodontidae</taxon>
        <taxon>Sphenodon</taxon>
    </lineage>
</organism>
<dbReference type="Ensembl" id="ENSSPUT00000013690.1">
    <property type="protein sequence ID" value="ENSSPUP00000012832.1"/>
    <property type="gene ID" value="ENSSPUG00000009895.1"/>
</dbReference>
<accession>A0A8D0H0R1</accession>
<dbReference type="FunFam" id="2.60.40.10:FF:001594">
    <property type="entry name" value="Immunoglobulin heavy variable 9-4"/>
    <property type="match status" value="1"/>
</dbReference>
<name>A0A8D0H0R1_SPHPU</name>
<evidence type="ECO:0000259" key="4">
    <source>
        <dbReference type="PROSITE" id="PS50835"/>
    </source>
</evidence>
<dbReference type="PANTHER" id="PTHR23266">
    <property type="entry name" value="IMMUNOGLOBULIN HEAVY CHAIN"/>
    <property type="match status" value="1"/>
</dbReference>
<evidence type="ECO:0000256" key="3">
    <source>
        <dbReference type="ARBA" id="ARBA00043265"/>
    </source>
</evidence>
<keyword evidence="3" id="KW-1280">Immunoglobulin</keyword>
<dbReference type="SMART" id="SM00409">
    <property type="entry name" value="IG"/>
    <property type="match status" value="1"/>
</dbReference>
<sequence>KISLVESIGGVKKPGETLRLMCVISGVDVIGNWMAWIRQEPGKGLEWLVRYYDEGSSKYYASSIQGRFTASKDSSNFYLQMNGLKAEDTAVYYCARDTVRGSASQPRQKPSPVATPVTVHWRGTRELETT</sequence>
<dbReference type="SMART" id="SM00406">
    <property type="entry name" value="IGv"/>
    <property type="match status" value="1"/>
</dbReference>
<dbReference type="InterPro" id="IPR013783">
    <property type="entry name" value="Ig-like_fold"/>
</dbReference>
<dbReference type="InterPro" id="IPR003599">
    <property type="entry name" value="Ig_sub"/>
</dbReference>
<dbReference type="GO" id="GO:0019814">
    <property type="term" value="C:immunoglobulin complex"/>
    <property type="evidence" value="ECO:0007669"/>
    <property type="project" value="UniProtKB-KW"/>
</dbReference>
<proteinExistence type="predicted"/>
<protein>
    <recommendedName>
        <fullName evidence="4">Ig-like domain-containing protein</fullName>
    </recommendedName>
</protein>
<dbReference type="SUPFAM" id="SSF48726">
    <property type="entry name" value="Immunoglobulin"/>
    <property type="match status" value="1"/>
</dbReference>
<feature type="domain" description="Ig-like" evidence="4">
    <location>
        <begin position="1"/>
        <end position="94"/>
    </location>
</feature>
<evidence type="ECO:0000256" key="2">
    <source>
        <dbReference type="ARBA" id="ARBA00023130"/>
    </source>
</evidence>
<evidence type="ECO:0000256" key="1">
    <source>
        <dbReference type="ARBA" id="ARBA00022859"/>
    </source>
</evidence>
<dbReference type="GO" id="GO:0002250">
    <property type="term" value="P:adaptive immune response"/>
    <property type="evidence" value="ECO:0007669"/>
    <property type="project" value="UniProtKB-KW"/>
</dbReference>
<dbReference type="InterPro" id="IPR036179">
    <property type="entry name" value="Ig-like_dom_sf"/>
</dbReference>
<dbReference type="InterPro" id="IPR013106">
    <property type="entry name" value="Ig_V-set"/>
</dbReference>
<dbReference type="Pfam" id="PF07686">
    <property type="entry name" value="V-set"/>
    <property type="match status" value="1"/>
</dbReference>
<evidence type="ECO:0000313" key="6">
    <source>
        <dbReference type="Proteomes" id="UP000694392"/>
    </source>
</evidence>
<reference evidence="5" key="2">
    <citation type="submission" date="2025-09" db="UniProtKB">
        <authorList>
            <consortium name="Ensembl"/>
        </authorList>
    </citation>
    <scope>IDENTIFICATION</scope>
</reference>
<keyword evidence="6" id="KW-1185">Reference proteome</keyword>
<reference evidence="5" key="1">
    <citation type="submission" date="2025-08" db="UniProtKB">
        <authorList>
            <consortium name="Ensembl"/>
        </authorList>
    </citation>
    <scope>IDENTIFICATION</scope>
</reference>
<dbReference type="Proteomes" id="UP000694392">
    <property type="component" value="Unplaced"/>
</dbReference>
<dbReference type="AlphaFoldDB" id="A0A8D0H0R1"/>
<dbReference type="OMA" id="YHSESSK"/>
<dbReference type="InterPro" id="IPR050199">
    <property type="entry name" value="IgHV"/>
</dbReference>
<dbReference type="GO" id="GO:0005576">
    <property type="term" value="C:extracellular region"/>
    <property type="evidence" value="ECO:0007669"/>
    <property type="project" value="UniProtKB-ARBA"/>
</dbReference>
<dbReference type="InterPro" id="IPR007110">
    <property type="entry name" value="Ig-like_dom"/>
</dbReference>
<dbReference type="Gene3D" id="2.60.40.10">
    <property type="entry name" value="Immunoglobulins"/>
    <property type="match status" value="1"/>
</dbReference>
<keyword evidence="2" id="KW-1064">Adaptive immunity</keyword>
<evidence type="ECO:0000313" key="5">
    <source>
        <dbReference type="Ensembl" id="ENSSPUP00000012832.1"/>
    </source>
</evidence>
<dbReference type="GeneTree" id="ENSGT00940000163847"/>
<keyword evidence="1" id="KW-0391">Immunity</keyword>